<reference evidence="3" key="1">
    <citation type="submission" date="2022-11" db="UniProtKB">
        <authorList>
            <consortium name="WormBaseParasite"/>
        </authorList>
    </citation>
    <scope>IDENTIFICATION</scope>
</reference>
<evidence type="ECO:0000313" key="2">
    <source>
        <dbReference type="Proteomes" id="UP000887566"/>
    </source>
</evidence>
<dbReference type="WBParaSite" id="PSAMB.scaffold8637size5991.g31625.t1">
    <property type="protein sequence ID" value="PSAMB.scaffold8637size5991.g31625.t1"/>
    <property type="gene ID" value="PSAMB.scaffold8637size5991.g31625"/>
</dbReference>
<feature type="region of interest" description="Disordered" evidence="1">
    <location>
        <begin position="1"/>
        <end position="20"/>
    </location>
</feature>
<evidence type="ECO:0000313" key="3">
    <source>
        <dbReference type="WBParaSite" id="PSAMB.scaffold8637size5991.g31625.t1"/>
    </source>
</evidence>
<proteinExistence type="predicted"/>
<accession>A0A914XL82</accession>
<evidence type="ECO:0000256" key="1">
    <source>
        <dbReference type="SAM" id="MobiDB-lite"/>
    </source>
</evidence>
<feature type="region of interest" description="Disordered" evidence="1">
    <location>
        <begin position="74"/>
        <end position="117"/>
    </location>
</feature>
<dbReference type="Proteomes" id="UP000887566">
    <property type="component" value="Unplaced"/>
</dbReference>
<sequence>MSAASRRARRRKHEIAGARTPAVCNRTLDTKASSGRAVSRVQQWHRERKPIAWWTKCAGGSFFWARFTRAAPVASRVTRRRRHPTIDESFTNGDDGDRSGSRRHSPYYSSRKAYDDG</sequence>
<feature type="compositionally biased region" description="Basic residues" evidence="1">
    <location>
        <begin position="1"/>
        <end position="13"/>
    </location>
</feature>
<keyword evidence="2" id="KW-1185">Reference proteome</keyword>
<dbReference type="AlphaFoldDB" id="A0A914XL82"/>
<organism evidence="2 3">
    <name type="scientific">Plectus sambesii</name>
    <dbReference type="NCBI Taxonomy" id="2011161"/>
    <lineage>
        <taxon>Eukaryota</taxon>
        <taxon>Metazoa</taxon>
        <taxon>Ecdysozoa</taxon>
        <taxon>Nematoda</taxon>
        <taxon>Chromadorea</taxon>
        <taxon>Plectida</taxon>
        <taxon>Plectina</taxon>
        <taxon>Plectoidea</taxon>
        <taxon>Plectidae</taxon>
        <taxon>Plectus</taxon>
    </lineage>
</organism>
<name>A0A914XL82_9BILA</name>
<protein>
    <submittedName>
        <fullName evidence="3">Uncharacterized protein</fullName>
    </submittedName>
</protein>